<dbReference type="InterPro" id="IPR017900">
    <property type="entry name" value="4Fe4S_Fe_S_CS"/>
</dbReference>
<evidence type="ECO:0000256" key="6">
    <source>
        <dbReference type="ARBA" id="ARBA00023014"/>
    </source>
</evidence>
<accession>A0AAE3P5Y7</accession>
<keyword evidence="2" id="KW-0004">4Fe-4S</keyword>
<dbReference type="InterPro" id="IPR017896">
    <property type="entry name" value="4Fe4S_Fe-S-bd"/>
</dbReference>
<evidence type="ECO:0000313" key="9">
    <source>
        <dbReference type="Proteomes" id="UP001144110"/>
    </source>
</evidence>
<evidence type="ECO:0000259" key="7">
    <source>
        <dbReference type="PROSITE" id="PS51379"/>
    </source>
</evidence>
<dbReference type="AlphaFoldDB" id="A0AAE3P5Y7"/>
<sequence length="443" mass="50567">MAQATQFNIVDPGIEEGLEKLTEERKDEVLSKFVATLKKGRFDVYVNTCIHCGLCSDACHWYQSFKDPIYSPVGKVKQTIWEILRRDGKVDKDFIRRAAEIAFTECNLCKRCSMYCPFGIDIGYMMNMVRRLCHLLGVVPLYIQDTCNSHAVTMNQMWVKEDEWIDTVFWQEDEGQAEIKNFYIPFDKEGADVMFSVIGPEPKFKPQLIQEVATLMYIAGIDFTFPSFDGWDNSDMAMYVGDFETCERIKRAHFEAAMKLKVKRIVMCECGHAFRSVYDVGNRCLGWKAHPIPVIHAIQLYYELLKSGRLKVVKKIKEPVTLHDPCNVVRGRGLGKYARYIMEQICENFVEMTPNNEHNFCCAAGGGVINCGPIWRGKRVAGNSVKADQIKRTGAKIVVTPCHNCHSGIADIIETYKLGVKNVFLVELLLQVVEIPDELKVEY</sequence>
<feature type="domain" description="4Fe-4S ferredoxin-type" evidence="7">
    <location>
        <begin position="40"/>
        <end position="59"/>
    </location>
</feature>
<evidence type="ECO:0000256" key="2">
    <source>
        <dbReference type="ARBA" id="ARBA00022485"/>
    </source>
</evidence>
<reference evidence="8" key="1">
    <citation type="submission" date="2022-11" db="EMBL/GenBank/DDBJ databases">
        <title>Candidatus Alkanophaga archaea from heated hydrothermal vent sediment oxidize petroleum alkanes.</title>
        <authorList>
            <person name="Zehnle H."/>
            <person name="Laso-Perez R."/>
            <person name="Lipp J."/>
            <person name="Teske A."/>
            <person name="Wegener G."/>
        </authorList>
    </citation>
    <scope>NUCLEOTIDE SEQUENCE</scope>
    <source>
        <strain evidence="8">MCA70</strain>
    </source>
</reference>
<evidence type="ECO:0000313" key="8">
    <source>
        <dbReference type="EMBL" id="MDF2954318.1"/>
    </source>
</evidence>
<evidence type="ECO:0000256" key="5">
    <source>
        <dbReference type="ARBA" id="ARBA00023004"/>
    </source>
</evidence>
<dbReference type="PANTHER" id="PTHR43551">
    <property type="entry name" value="FUMARATE REDUCTASE IRON-SULFUR SUBUNIT"/>
    <property type="match status" value="1"/>
</dbReference>
<keyword evidence="5" id="KW-0408">Iron</keyword>
<dbReference type="GO" id="GO:0046872">
    <property type="term" value="F:metal ion binding"/>
    <property type="evidence" value="ECO:0007669"/>
    <property type="project" value="UniProtKB-KW"/>
</dbReference>
<dbReference type="EMBL" id="JAPHEG010000009">
    <property type="protein sequence ID" value="MDF2954318.1"/>
    <property type="molecule type" value="Genomic_DNA"/>
</dbReference>
<dbReference type="Pfam" id="PF13183">
    <property type="entry name" value="Fer4_8"/>
    <property type="match status" value="1"/>
</dbReference>
<proteinExistence type="predicted"/>
<dbReference type="PROSITE" id="PS00198">
    <property type="entry name" value="4FE4S_FER_1"/>
    <property type="match status" value="1"/>
</dbReference>
<name>A0AAE3P5Y7_9BACT</name>
<dbReference type="Pfam" id="PF02754">
    <property type="entry name" value="CCG"/>
    <property type="match status" value="1"/>
</dbReference>
<dbReference type="PANTHER" id="PTHR43551:SF1">
    <property type="entry name" value="HETERODISULFIDE REDUCTASE"/>
    <property type="match status" value="1"/>
</dbReference>
<protein>
    <submittedName>
        <fullName evidence="8">Fe-S cluster-containing oxidoreductase</fullName>
    </submittedName>
</protein>
<keyword evidence="3" id="KW-0479">Metal-binding</keyword>
<dbReference type="PROSITE" id="PS51379">
    <property type="entry name" value="4FE4S_FER_2"/>
    <property type="match status" value="1"/>
</dbReference>
<gene>
    <name evidence="8" type="ORF">OD816_001563</name>
</gene>
<dbReference type="GO" id="GO:0016491">
    <property type="term" value="F:oxidoreductase activity"/>
    <property type="evidence" value="ECO:0007669"/>
    <property type="project" value="UniProtKB-ARBA"/>
</dbReference>
<dbReference type="InterPro" id="IPR004017">
    <property type="entry name" value="Cys_rich_dom"/>
</dbReference>
<dbReference type="GO" id="GO:0051539">
    <property type="term" value="F:4 iron, 4 sulfur cluster binding"/>
    <property type="evidence" value="ECO:0007669"/>
    <property type="project" value="UniProtKB-KW"/>
</dbReference>
<keyword evidence="1" id="KW-0813">Transport</keyword>
<organism evidence="8 9">
    <name type="scientific">Candidatus Thermodesulfobacterium syntrophicum</name>
    <dbReference type="NCBI Taxonomy" id="3060442"/>
    <lineage>
        <taxon>Bacteria</taxon>
        <taxon>Pseudomonadati</taxon>
        <taxon>Thermodesulfobacteriota</taxon>
        <taxon>Thermodesulfobacteria</taxon>
        <taxon>Thermodesulfobacteriales</taxon>
        <taxon>Thermodesulfobacteriaceae</taxon>
        <taxon>Thermodesulfobacterium</taxon>
    </lineage>
</organism>
<dbReference type="Gene3D" id="1.10.1060.10">
    <property type="entry name" value="Alpha-helical ferredoxin"/>
    <property type="match status" value="1"/>
</dbReference>
<dbReference type="Proteomes" id="UP001144110">
    <property type="component" value="Unassembled WGS sequence"/>
</dbReference>
<evidence type="ECO:0000256" key="1">
    <source>
        <dbReference type="ARBA" id="ARBA00022448"/>
    </source>
</evidence>
<evidence type="ECO:0000256" key="4">
    <source>
        <dbReference type="ARBA" id="ARBA00022982"/>
    </source>
</evidence>
<dbReference type="InterPro" id="IPR009051">
    <property type="entry name" value="Helical_ferredxn"/>
</dbReference>
<keyword evidence="4" id="KW-0249">Electron transport</keyword>
<keyword evidence="6" id="KW-0411">Iron-sulfur</keyword>
<evidence type="ECO:0000256" key="3">
    <source>
        <dbReference type="ARBA" id="ARBA00022723"/>
    </source>
</evidence>
<comment type="caution">
    <text evidence="8">The sequence shown here is derived from an EMBL/GenBank/DDBJ whole genome shotgun (WGS) entry which is preliminary data.</text>
</comment>
<dbReference type="SUPFAM" id="SSF46548">
    <property type="entry name" value="alpha-helical ferredoxin"/>
    <property type="match status" value="1"/>
</dbReference>